<evidence type="ECO:0000313" key="9">
    <source>
        <dbReference type="Proteomes" id="UP001205560"/>
    </source>
</evidence>
<gene>
    <name evidence="8" type="ORF">NX782_05455</name>
</gene>
<feature type="signal peptide" evidence="6">
    <location>
        <begin position="1"/>
        <end position="19"/>
    </location>
</feature>
<evidence type="ECO:0000256" key="1">
    <source>
        <dbReference type="ARBA" id="ARBA00004651"/>
    </source>
</evidence>
<proteinExistence type="predicted"/>
<keyword evidence="5" id="KW-0472">Membrane</keyword>
<evidence type="ECO:0000256" key="2">
    <source>
        <dbReference type="ARBA" id="ARBA00022475"/>
    </source>
</evidence>
<evidence type="ECO:0000256" key="4">
    <source>
        <dbReference type="ARBA" id="ARBA00022989"/>
    </source>
</evidence>
<keyword evidence="4" id="KW-1133">Transmembrane helix</keyword>
<keyword evidence="6" id="KW-0732">Signal</keyword>
<keyword evidence="9" id="KW-1185">Reference proteome</keyword>
<dbReference type="Gene3D" id="3.30.450.20">
    <property type="entry name" value="PAS domain"/>
    <property type="match status" value="1"/>
</dbReference>
<evidence type="ECO:0000256" key="5">
    <source>
        <dbReference type="ARBA" id="ARBA00023136"/>
    </source>
</evidence>
<dbReference type="InterPro" id="IPR033480">
    <property type="entry name" value="sCache_2"/>
</dbReference>
<evidence type="ECO:0000313" key="8">
    <source>
        <dbReference type="EMBL" id="MCS0588644.1"/>
    </source>
</evidence>
<evidence type="ECO:0000259" key="7">
    <source>
        <dbReference type="Pfam" id="PF17200"/>
    </source>
</evidence>
<reference evidence="8 9" key="1">
    <citation type="submission" date="2022-08" db="EMBL/GenBank/DDBJ databases">
        <title>Reclassification of Massilia species as members of the genera Telluria, Duganella, Pseudoduganella, Mokoshia gen. nov. and Zemynaea gen. nov. using orthogonal and non-orthogonal genome-based approaches.</title>
        <authorList>
            <person name="Bowman J.P."/>
        </authorList>
    </citation>
    <scope>NUCLEOTIDE SEQUENCE [LARGE SCALE GENOMIC DNA]</scope>
    <source>
        <strain evidence="8 9">LMG 28164</strain>
    </source>
</reference>
<dbReference type="EMBL" id="JANUGX010000004">
    <property type="protein sequence ID" value="MCS0588644.1"/>
    <property type="molecule type" value="Genomic_DNA"/>
</dbReference>
<comment type="caution">
    <text evidence="8">The sequence shown here is derived from an EMBL/GenBank/DDBJ whole genome shotgun (WGS) entry which is preliminary data.</text>
</comment>
<organism evidence="8 9">
    <name type="scientific">Massilia norwichensis</name>
    <dbReference type="NCBI Taxonomy" id="1442366"/>
    <lineage>
        <taxon>Bacteria</taxon>
        <taxon>Pseudomonadati</taxon>
        <taxon>Pseudomonadota</taxon>
        <taxon>Betaproteobacteria</taxon>
        <taxon>Burkholderiales</taxon>
        <taxon>Oxalobacteraceae</taxon>
        <taxon>Telluria group</taxon>
        <taxon>Massilia</taxon>
    </lineage>
</organism>
<evidence type="ECO:0000256" key="6">
    <source>
        <dbReference type="SAM" id="SignalP"/>
    </source>
</evidence>
<dbReference type="Proteomes" id="UP001205560">
    <property type="component" value="Unassembled WGS sequence"/>
</dbReference>
<protein>
    <submittedName>
        <fullName evidence="8">Cache domain-containing protein</fullName>
    </submittedName>
</protein>
<feature type="domain" description="Single Cache" evidence="7">
    <location>
        <begin position="52"/>
        <end position="135"/>
    </location>
</feature>
<accession>A0ABT2A368</accession>
<feature type="chain" id="PRO_5045641994" evidence="6">
    <location>
        <begin position="20"/>
        <end position="149"/>
    </location>
</feature>
<dbReference type="Pfam" id="PF17200">
    <property type="entry name" value="sCache_2"/>
    <property type="match status" value="1"/>
</dbReference>
<keyword evidence="2" id="KW-1003">Cell membrane</keyword>
<dbReference type="RefSeq" id="WP_258844397.1">
    <property type="nucleotide sequence ID" value="NZ_JANUGX010000004.1"/>
</dbReference>
<comment type="subcellular location">
    <subcellularLocation>
        <location evidence="1">Cell membrane</location>
        <topology evidence="1">Multi-pass membrane protein</topology>
    </subcellularLocation>
</comment>
<keyword evidence="3" id="KW-0812">Transmembrane</keyword>
<evidence type="ECO:0000256" key="3">
    <source>
        <dbReference type="ARBA" id="ARBA00022692"/>
    </source>
</evidence>
<name>A0ABT2A368_9BURK</name>
<sequence>MKPQFAALGLALVAAASPAAEPAAQDAVALVEQGAAFLRLHGKAELIRRINARDPKFYRGQLYLHMRDARTGIVLAHPVHRWLVGQDLLEVPDANGRKYRRDIIELAATEGKGWVAYTYKNPADGHPEPRRDYIARVGNVVLESGIGTR</sequence>